<protein>
    <recommendedName>
        <fullName evidence="2">Protein-L-isoaspartate O-methyltransferase</fullName>
    </recommendedName>
    <alternativeName>
        <fullName evidence="3">Protein L-isoaspartyl methyltransferase</fullName>
    </alternativeName>
</protein>
<evidence type="ECO:0000256" key="1">
    <source>
        <dbReference type="ARBA" id="ARBA00005369"/>
    </source>
</evidence>
<dbReference type="Proteomes" id="UP000048984">
    <property type="component" value="Unassembled WGS sequence"/>
</dbReference>
<reference evidence="4 5" key="1">
    <citation type="submission" date="2015-09" db="EMBL/GenBank/DDBJ databases">
        <authorList>
            <person name="Jackson K.R."/>
            <person name="Lunt B.L."/>
            <person name="Fisher J.N.B."/>
            <person name="Gardner A.V."/>
            <person name="Bailey M.E."/>
            <person name="Deus L.M."/>
            <person name="Earl A.S."/>
            <person name="Gibby P.D."/>
            <person name="Hartmann K.A."/>
            <person name="Liu J.E."/>
            <person name="Manci A.M."/>
            <person name="Nielsen D.A."/>
            <person name="Solomon M.B."/>
            <person name="Breakwell D.P."/>
            <person name="Burnett S.H."/>
            <person name="Grose J.H."/>
        </authorList>
    </citation>
    <scope>NUCLEOTIDE SEQUENCE [LARGE SCALE GENOMIC DNA]</scope>
    <source>
        <strain evidence="4 5">16</strain>
    </source>
</reference>
<dbReference type="RefSeq" id="WP_054361563.1">
    <property type="nucleotide sequence ID" value="NZ_LJYW01000001.1"/>
</dbReference>
<dbReference type="Gene3D" id="3.40.50.150">
    <property type="entry name" value="Vaccinia Virus protein VP39"/>
    <property type="match status" value="1"/>
</dbReference>
<name>A0A0P6W8C2_9HYPH</name>
<evidence type="ECO:0000313" key="5">
    <source>
        <dbReference type="Proteomes" id="UP000048984"/>
    </source>
</evidence>
<keyword evidence="4" id="KW-0489">Methyltransferase</keyword>
<dbReference type="AlphaFoldDB" id="A0A0P6W8C2"/>
<organism evidence="4 5">
    <name type="scientific">Prosthecodimorpha hirschii</name>
    <dbReference type="NCBI Taxonomy" id="665126"/>
    <lineage>
        <taxon>Bacteria</taxon>
        <taxon>Pseudomonadati</taxon>
        <taxon>Pseudomonadota</taxon>
        <taxon>Alphaproteobacteria</taxon>
        <taxon>Hyphomicrobiales</taxon>
        <taxon>Ancalomicrobiaceae</taxon>
        <taxon>Prosthecodimorpha</taxon>
    </lineage>
</organism>
<accession>A0A0P6W8C2</accession>
<gene>
    <name evidence="4" type="ORF">ABB55_26790</name>
</gene>
<reference evidence="4 5" key="2">
    <citation type="submission" date="2015-10" db="EMBL/GenBank/DDBJ databases">
        <title>Draft Genome Sequence of Prosthecomicrobium hirschii ATCC 27832.</title>
        <authorList>
            <person name="Daniel J."/>
            <person name="Givan S.A."/>
            <person name="Brun Y.V."/>
            <person name="Brown P.J."/>
        </authorList>
    </citation>
    <scope>NUCLEOTIDE SEQUENCE [LARGE SCALE GENOMIC DNA]</scope>
    <source>
        <strain evidence="4 5">16</strain>
    </source>
</reference>
<dbReference type="GO" id="GO:0032259">
    <property type="term" value="P:methylation"/>
    <property type="evidence" value="ECO:0007669"/>
    <property type="project" value="UniProtKB-KW"/>
</dbReference>
<keyword evidence="4" id="KW-0808">Transferase</keyword>
<dbReference type="PANTHER" id="PTHR11579">
    <property type="entry name" value="PROTEIN-L-ISOASPARTATE O-METHYLTRANSFERASE"/>
    <property type="match status" value="1"/>
</dbReference>
<comment type="similarity">
    <text evidence="1">Belongs to the methyltransferase superfamily. L-isoaspartyl/D-aspartyl protein methyltransferase family.</text>
</comment>
<evidence type="ECO:0000313" key="4">
    <source>
        <dbReference type="EMBL" id="KPL55397.1"/>
    </source>
</evidence>
<dbReference type="Pfam" id="PF01135">
    <property type="entry name" value="PCMT"/>
    <property type="match status" value="1"/>
</dbReference>
<dbReference type="SUPFAM" id="SSF53335">
    <property type="entry name" value="S-adenosyl-L-methionine-dependent methyltransferases"/>
    <property type="match status" value="1"/>
</dbReference>
<dbReference type="InterPro" id="IPR000682">
    <property type="entry name" value="PCMT"/>
</dbReference>
<sequence>MTDWATARRTMVDNQVRTNDVTDLGVIDAMMTVPRELFVPGALRSLAYIDEHMQVKPGHSGAPSRFLMQPAPLAKLIQLAEIGPGDKVLVVGASTGYAAALVAGLASAVVALEEDAELAAEAGRTLAGLGLDTVKVVVGRLSAGAPAEAPFDVILFDGAIETLPEVFAGQLAEGGRLVAIEGYGLAGRAKLYRSSGGTLSGRARFNAAARPLPGFEKAAEFVF</sequence>
<evidence type="ECO:0000256" key="3">
    <source>
        <dbReference type="ARBA" id="ARBA00030757"/>
    </source>
</evidence>
<proteinExistence type="inferred from homology"/>
<dbReference type="PANTHER" id="PTHR11579:SF18">
    <property type="entry name" value="PROTEIN-L-ISOASPARTATE O-METHYLTRANSFERASE"/>
    <property type="match status" value="1"/>
</dbReference>
<dbReference type="CDD" id="cd02440">
    <property type="entry name" value="AdoMet_MTases"/>
    <property type="match status" value="1"/>
</dbReference>
<evidence type="ECO:0000256" key="2">
    <source>
        <dbReference type="ARBA" id="ARBA00013346"/>
    </source>
</evidence>
<comment type="caution">
    <text evidence="4">The sequence shown here is derived from an EMBL/GenBank/DDBJ whole genome shotgun (WGS) entry which is preliminary data.</text>
</comment>
<keyword evidence="5" id="KW-1185">Reference proteome</keyword>
<dbReference type="InterPro" id="IPR029063">
    <property type="entry name" value="SAM-dependent_MTases_sf"/>
</dbReference>
<dbReference type="GO" id="GO:0004719">
    <property type="term" value="F:protein-L-isoaspartate (D-aspartate) O-methyltransferase activity"/>
    <property type="evidence" value="ECO:0007669"/>
    <property type="project" value="InterPro"/>
</dbReference>
<dbReference type="EMBL" id="LJYW01000001">
    <property type="protein sequence ID" value="KPL55397.1"/>
    <property type="molecule type" value="Genomic_DNA"/>
</dbReference>
<dbReference type="GO" id="GO:0005737">
    <property type="term" value="C:cytoplasm"/>
    <property type="evidence" value="ECO:0007669"/>
    <property type="project" value="TreeGrafter"/>
</dbReference>
<dbReference type="STRING" id="665126.ABB55_26790"/>